<proteinExistence type="predicted"/>
<protein>
    <submittedName>
        <fullName evidence="1">Uncharacterized protein</fullName>
    </submittedName>
</protein>
<evidence type="ECO:0000313" key="2">
    <source>
        <dbReference type="Proteomes" id="UP000026962"/>
    </source>
</evidence>
<reference evidence="1" key="1">
    <citation type="submission" date="2015-04" db="UniProtKB">
        <authorList>
            <consortium name="EnsemblPlants"/>
        </authorList>
    </citation>
    <scope>IDENTIFICATION</scope>
</reference>
<reference evidence="1" key="2">
    <citation type="submission" date="2018-05" db="EMBL/GenBank/DDBJ databases">
        <title>OpunRS2 (Oryza punctata Reference Sequence Version 2).</title>
        <authorList>
            <person name="Zhang J."/>
            <person name="Kudrna D."/>
            <person name="Lee S."/>
            <person name="Talag J."/>
            <person name="Welchert J."/>
            <person name="Wing R.A."/>
        </authorList>
    </citation>
    <scope>NUCLEOTIDE SEQUENCE [LARGE SCALE GENOMIC DNA]</scope>
</reference>
<dbReference type="AlphaFoldDB" id="A0A0E0KKX3"/>
<name>A0A0E0KKX3_ORYPU</name>
<sequence length="175" mass="19600">MTTLAKLSSIEQTRHHGDVAISKCLNLRFGKASGSLQTCEIEDAKHHLFSSTKSMVEILDIQLVKSILFAMEKAQNCLPRGYHDVEVTHFLTTKGIDSGTAYALVHLCLDKQLQPSELTLDKHELKQIDFHCERAHYLLEYKGSIFGDSTDLDACKQMLKWCCKLGIDPAAAIYS</sequence>
<evidence type="ECO:0000313" key="1">
    <source>
        <dbReference type="EnsemblPlants" id="OPUNC03G36480.1"/>
    </source>
</evidence>
<organism evidence="1">
    <name type="scientific">Oryza punctata</name>
    <name type="common">Red rice</name>
    <dbReference type="NCBI Taxonomy" id="4537"/>
    <lineage>
        <taxon>Eukaryota</taxon>
        <taxon>Viridiplantae</taxon>
        <taxon>Streptophyta</taxon>
        <taxon>Embryophyta</taxon>
        <taxon>Tracheophyta</taxon>
        <taxon>Spermatophyta</taxon>
        <taxon>Magnoliopsida</taxon>
        <taxon>Liliopsida</taxon>
        <taxon>Poales</taxon>
        <taxon>Poaceae</taxon>
        <taxon>BOP clade</taxon>
        <taxon>Oryzoideae</taxon>
        <taxon>Oryzeae</taxon>
        <taxon>Oryzinae</taxon>
        <taxon>Oryza</taxon>
    </lineage>
</organism>
<dbReference type="Proteomes" id="UP000026962">
    <property type="component" value="Chromosome 3"/>
</dbReference>
<dbReference type="EnsemblPlants" id="OPUNC03G36480.1">
    <property type="protein sequence ID" value="OPUNC03G36480.1"/>
    <property type="gene ID" value="OPUNC03G36480"/>
</dbReference>
<keyword evidence="2" id="KW-1185">Reference proteome</keyword>
<dbReference type="STRING" id="4537.A0A0E0KKX3"/>
<accession>A0A0E0KKX3</accession>
<dbReference type="Gramene" id="OPUNC03G36480.1">
    <property type="protein sequence ID" value="OPUNC03G36480.1"/>
    <property type="gene ID" value="OPUNC03G36480"/>
</dbReference>
<dbReference type="HOGENOM" id="CLU_1534973_0_0_1"/>